<dbReference type="AlphaFoldDB" id="A0A974P222"/>
<feature type="transmembrane region" description="Helical" evidence="1">
    <location>
        <begin position="25"/>
        <end position="45"/>
    </location>
</feature>
<evidence type="ECO:0000256" key="1">
    <source>
        <dbReference type="SAM" id="Phobius"/>
    </source>
</evidence>
<sequence length="169" mass="17596">MRYLLTPQDLAVGRKMAARDPSRRLWFWPGLTSAAVIGVAGLGMIGPGPALGIAGAVAGGTAFWLACLAVQAWWLGRPGPAGREVTLEVGPLGLRLGDDDLLSWTRVAMIREAPGQVVLILDRGAPVVVPKAAIGGAQAVTRFLEACNGWGREAHGLGGLRCIGSGPRR</sequence>
<reference evidence="2" key="1">
    <citation type="submission" date="2021-01" db="EMBL/GenBank/DDBJ databases">
        <title>Genome sequence of Phenylobacterium sp. 20VBR1 isolated from a valley glaceir, Ny-Alesund, Svalbard.</title>
        <authorList>
            <person name="Thomas F.A."/>
            <person name="Krishnan K.P."/>
            <person name="Sinha R.K."/>
        </authorList>
    </citation>
    <scope>NUCLEOTIDE SEQUENCE</scope>
    <source>
        <strain evidence="2">20VBR1</strain>
    </source>
</reference>
<gene>
    <name evidence="2" type="ORF">JKL49_17660</name>
</gene>
<keyword evidence="1" id="KW-1133">Transmembrane helix</keyword>
<feature type="transmembrane region" description="Helical" evidence="1">
    <location>
        <begin position="51"/>
        <end position="75"/>
    </location>
</feature>
<name>A0A974P222_9CAUL</name>
<organism evidence="2">
    <name type="scientific">Phenylobacterium glaciei</name>
    <dbReference type="NCBI Taxonomy" id="2803784"/>
    <lineage>
        <taxon>Bacteria</taxon>
        <taxon>Pseudomonadati</taxon>
        <taxon>Pseudomonadota</taxon>
        <taxon>Alphaproteobacteria</taxon>
        <taxon>Caulobacterales</taxon>
        <taxon>Caulobacteraceae</taxon>
        <taxon>Phenylobacterium</taxon>
    </lineage>
</organism>
<accession>A0A974P222</accession>
<evidence type="ECO:0000313" key="2">
    <source>
        <dbReference type="EMBL" id="QQZ49035.1"/>
    </source>
</evidence>
<proteinExistence type="predicted"/>
<keyword evidence="1" id="KW-0472">Membrane</keyword>
<dbReference type="EMBL" id="CP068570">
    <property type="protein sequence ID" value="QQZ49035.1"/>
    <property type="molecule type" value="Genomic_DNA"/>
</dbReference>
<keyword evidence="1" id="KW-0812">Transmembrane</keyword>
<protein>
    <recommendedName>
        <fullName evidence="3">YcxB-like protein domain-containing protein</fullName>
    </recommendedName>
</protein>
<evidence type="ECO:0008006" key="3">
    <source>
        <dbReference type="Google" id="ProtNLM"/>
    </source>
</evidence>